<dbReference type="EMBL" id="BLXT01008368">
    <property type="protein sequence ID" value="GFO47931.1"/>
    <property type="molecule type" value="Genomic_DNA"/>
</dbReference>
<name>A0AAV4DV04_9GAST</name>
<gene>
    <name evidence="1" type="ORF">PoB_007443600</name>
</gene>
<keyword evidence="2" id="KW-1185">Reference proteome</keyword>
<accession>A0AAV4DV04</accession>
<reference evidence="1 2" key="1">
    <citation type="journal article" date="2021" name="Elife">
        <title>Chloroplast acquisition without the gene transfer in kleptoplastic sea slugs, Plakobranchus ocellatus.</title>
        <authorList>
            <person name="Maeda T."/>
            <person name="Takahashi S."/>
            <person name="Yoshida T."/>
            <person name="Shimamura S."/>
            <person name="Takaki Y."/>
            <person name="Nagai Y."/>
            <person name="Toyoda A."/>
            <person name="Suzuki Y."/>
            <person name="Arimoto A."/>
            <person name="Ishii H."/>
            <person name="Satoh N."/>
            <person name="Nishiyama T."/>
            <person name="Hasebe M."/>
            <person name="Maruyama T."/>
            <person name="Minagawa J."/>
            <person name="Obokata J."/>
            <person name="Shigenobu S."/>
        </authorList>
    </citation>
    <scope>NUCLEOTIDE SEQUENCE [LARGE SCALE GENOMIC DNA]</scope>
</reference>
<protein>
    <submittedName>
        <fullName evidence="1">Uncharacterized protein</fullName>
    </submittedName>
</protein>
<comment type="caution">
    <text evidence="1">The sequence shown here is derived from an EMBL/GenBank/DDBJ whole genome shotgun (WGS) entry which is preliminary data.</text>
</comment>
<evidence type="ECO:0000313" key="2">
    <source>
        <dbReference type="Proteomes" id="UP000735302"/>
    </source>
</evidence>
<dbReference type="Proteomes" id="UP000735302">
    <property type="component" value="Unassembled WGS sequence"/>
</dbReference>
<proteinExistence type="predicted"/>
<organism evidence="1 2">
    <name type="scientific">Plakobranchus ocellatus</name>
    <dbReference type="NCBI Taxonomy" id="259542"/>
    <lineage>
        <taxon>Eukaryota</taxon>
        <taxon>Metazoa</taxon>
        <taxon>Spiralia</taxon>
        <taxon>Lophotrochozoa</taxon>
        <taxon>Mollusca</taxon>
        <taxon>Gastropoda</taxon>
        <taxon>Heterobranchia</taxon>
        <taxon>Euthyneura</taxon>
        <taxon>Panpulmonata</taxon>
        <taxon>Sacoglossa</taxon>
        <taxon>Placobranchoidea</taxon>
        <taxon>Plakobranchidae</taxon>
        <taxon>Plakobranchus</taxon>
    </lineage>
</organism>
<evidence type="ECO:0000313" key="1">
    <source>
        <dbReference type="EMBL" id="GFO47931.1"/>
    </source>
</evidence>
<dbReference type="AlphaFoldDB" id="A0AAV4DV04"/>
<sequence length="95" mass="10401">MAGFQAGRPATGHGQSLIESLEGKLTERGSARQGAWQTKFGVRVRWKELSKILGTDMGQNTLRGLAQLILLVYTHWSRLTGSDVAQWPRESCGGC</sequence>